<protein>
    <submittedName>
        <fullName evidence="1">Uncharacterized protein</fullName>
    </submittedName>
</protein>
<dbReference type="EMBL" id="QMFZ01000019">
    <property type="protein sequence ID" value="RBB37267.1"/>
    <property type="molecule type" value="Genomic_DNA"/>
</dbReference>
<accession>A0A365QTD5</accession>
<evidence type="ECO:0000313" key="2">
    <source>
        <dbReference type="Proteomes" id="UP000252458"/>
    </source>
</evidence>
<gene>
    <name evidence="1" type="ORF">DPV79_21510</name>
</gene>
<reference evidence="1 2" key="1">
    <citation type="submission" date="2018-06" db="EMBL/GenBank/DDBJ databases">
        <title>Draft genome sequence of Burkholderia reimsis strain BE51 isolated from a French agricultural soil.</title>
        <authorList>
            <person name="Esmaeel Q."/>
        </authorList>
    </citation>
    <scope>NUCLEOTIDE SEQUENCE [LARGE SCALE GENOMIC DNA]</scope>
    <source>
        <strain evidence="1 2">BE51</strain>
    </source>
</reference>
<name>A0A365QTD5_9BURK</name>
<sequence>MALPTDTIGPFDVRTDDLMQIDAGQAVELFRQLLVIEAAKLGLPTTGVDVPASINVADGGIDADVTGVAGKSLPAGLIEEGKTCYQIKTGDFSASTLSDIRSLLIQPKFAPGKNLPTKDQLQPRVLSCFENGGAFIVVLFGTDLVGKTDDHGVKQISELMKAVDPAFAGVTVRIIRANQLCIAIKTLAPGIARRLSRVQGYDMTVFYDLSFMEEACELEIDSYQLTDDLKTFAEEITRTADSLDGFKHVRILGDAGAGKTHLMYRALAACQLAGCVLYCPDPEQAMNSGPMEALRQMAPNTTIILVADDCDLDTSRELSALFRKRATKMLLVTANNLADGPSAHVDVQLIEMPRLLQPLLAEIFKSYGIVADEAEWFASLCEGSPRAAHRLGQYIKHNPTQHSAEHFAHLDDLWNGIVCAPHSIDSVDGQDRLAVIRTMALFRQIAWETAEGPVVQVAVLNAVKLLDPNFSQLRLVRAVEALRERRVLQGPRTLLISPKLLHVAMWKSWFEKYSIVIDVLKLRENLGERMQQHFDAMLMFAKESKAATAWADRLLGEGGMFASLASFATGSDASLFFAVAQAKPKAALRRFAAALGHEDVEARGEFSGDARRTAINRLEQLAVPAETFFEAAKCLLLLAEAENENWSNNATGTFLSLFNLGHGQLAASELPPIDKLDYLRELLRSPVPFYREIAVQALSKSLDPFMSRHAIDEVIGLQRLPGRWMPETWGQLYDAYAAHVSLLEESVDYLPHAEGLGAATGILEHFRSLVLIVPIAKSVLAFMRRAAQMPELRDKCIETIVATLHYEGKELSADVSSELQGLRAELTESSFSTKLRRHAGMKLVEDHFTTDGEYVDGAKPELIQLAAAAIKDPALLLPELAWLVTDDAKNGYEFGVLLGRMDDLKLWSSILSAWTQATEKRSDFFIGGYLSAVHGKNVSLWEELVETLLSNEEIRQLALGVVWRSGISDRIAELLLDLAKQGEIDPREFRLFVYGGVVNQLQLTVLEGVIDLLLGIDDPIAPDAALDLLESRLRGHPDEGVVLSRRIEQTLGAPAFIEGKEHQGYNNMLLYHWNEVANRLLELDADAAAHLAVRLIENFASRNSVTAGYRPDSLKFLSNVAQAKPDVVWPAIARRLESPRDRGTWHLLNWLRGGRSVRGVDLAGLNALPSPMVFEWVDVAPADRAWIVAEHCPPVISKPGETPTFARQVLERYAHIEQVRNSLHANSFTAAWSGPASEHYRGKLEEIKALLAIETNANVRMWLKERRERLQASVEHELERELREREY</sequence>
<dbReference type="Proteomes" id="UP000252458">
    <property type="component" value="Unassembled WGS sequence"/>
</dbReference>
<organism evidence="1 2">
    <name type="scientific">Burkholderia reimsis</name>
    <dbReference type="NCBI Taxonomy" id="2234132"/>
    <lineage>
        <taxon>Bacteria</taxon>
        <taxon>Pseudomonadati</taxon>
        <taxon>Pseudomonadota</taxon>
        <taxon>Betaproteobacteria</taxon>
        <taxon>Burkholderiales</taxon>
        <taxon>Burkholderiaceae</taxon>
        <taxon>Burkholderia</taxon>
    </lineage>
</organism>
<proteinExistence type="predicted"/>
<dbReference type="SUPFAM" id="SSF52540">
    <property type="entry name" value="P-loop containing nucleoside triphosphate hydrolases"/>
    <property type="match status" value="1"/>
</dbReference>
<dbReference type="InterPro" id="IPR027417">
    <property type="entry name" value="P-loop_NTPase"/>
</dbReference>
<dbReference type="RefSeq" id="WP_113046429.1">
    <property type="nucleotide sequence ID" value="NZ_QMFZ01000019.1"/>
</dbReference>
<evidence type="ECO:0000313" key="1">
    <source>
        <dbReference type="EMBL" id="RBB37267.1"/>
    </source>
</evidence>
<comment type="caution">
    <text evidence="1">The sequence shown here is derived from an EMBL/GenBank/DDBJ whole genome shotgun (WGS) entry which is preliminary data.</text>
</comment>
<keyword evidence="2" id="KW-1185">Reference proteome</keyword>